<reference evidence="2 3" key="1">
    <citation type="journal article" date="2010" name="Int. J. Syst. Evol. Microbiol.">
        <title>Bacillus horneckiae sp. nov., isolated from a spacecraft-assembly clean room.</title>
        <authorList>
            <person name="Vaishampayan P."/>
            <person name="Probst A."/>
            <person name="Krishnamurthi S."/>
            <person name="Ghosh S."/>
            <person name="Osman S."/>
            <person name="McDowall A."/>
            <person name="Ruckmani A."/>
            <person name="Mayilraj S."/>
            <person name="Venkateswaran K."/>
        </authorList>
    </citation>
    <scope>NUCLEOTIDE SEQUENCE [LARGE SCALE GENOMIC DNA]</scope>
    <source>
        <strain evidence="3">1PO1SC</strain>
    </source>
</reference>
<dbReference type="InterPro" id="IPR023393">
    <property type="entry name" value="START-like_dom_sf"/>
</dbReference>
<feature type="compositionally biased region" description="Acidic residues" evidence="1">
    <location>
        <begin position="150"/>
        <end position="163"/>
    </location>
</feature>
<dbReference type="AlphaFoldDB" id="A0A2N0ZDM3"/>
<keyword evidence="3" id="KW-1185">Reference proteome</keyword>
<dbReference type="EMBL" id="PISD01000040">
    <property type="protein sequence ID" value="PKG27610.1"/>
    <property type="molecule type" value="Genomic_DNA"/>
</dbReference>
<dbReference type="RefSeq" id="WP_066188956.1">
    <property type="nucleotide sequence ID" value="NZ_JAMAUX010000004.1"/>
</dbReference>
<dbReference type="SUPFAM" id="SSF55961">
    <property type="entry name" value="Bet v1-like"/>
    <property type="match status" value="1"/>
</dbReference>
<accession>A0A2N0ZDM3</accession>
<organism evidence="2 3">
    <name type="scientific">Cytobacillus horneckiae</name>
    <dbReference type="NCBI Taxonomy" id="549687"/>
    <lineage>
        <taxon>Bacteria</taxon>
        <taxon>Bacillati</taxon>
        <taxon>Bacillota</taxon>
        <taxon>Bacilli</taxon>
        <taxon>Bacillales</taxon>
        <taxon>Bacillaceae</taxon>
        <taxon>Cytobacillus</taxon>
    </lineage>
</organism>
<evidence type="ECO:0008006" key="4">
    <source>
        <dbReference type="Google" id="ProtNLM"/>
    </source>
</evidence>
<gene>
    <name evidence="2" type="ORF">CWS20_17955</name>
</gene>
<feature type="region of interest" description="Disordered" evidence="1">
    <location>
        <begin position="143"/>
        <end position="170"/>
    </location>
</feature>
<evidence type="ECO:0000313" key="2">
    <source>
        <dbReference type="EMBL" id="PKG27610.1"/>
    </source>
</evidence>
<proteinExistence type="predicted"/>
<name>A0A2N0ZDM3_9BACI</name>
<sequence>MADFRSSVIIAKPLDEVFAYMLDLDNIHEIMPIVVKREKLTEGTITKGTMLKETRRVRASDITSTIEVLEYEENRRFTTKSDSNGLIVEYKYDFYEISEGTQVELEATVKTTGLRMKLTKPFLVKMMKHEDGNQLLNLKDMLEGNHPVEEAEEEKQEEELTEPADEHKKD</sequence>
<dbReference type="Pfam" id="PF10604">
    <property type="entry name" value="Polyketide_cyc2"/>
    <property type="match status" value="1"/>
</dbReference>
<evidence type="ECO:0000313" key="3">
    <source>
        <dbReference type="Proteomes" id="UP000233343"/>
    </source>
</evidence>
<evidence type="ECO:0000256" key="1">
    <source>
        <dbReference type="SAM" id="MobiDB-lite"/>
    </source>
</evidence>
<protein>
    <recommendedName>
        <fullName evidence="4">DUF3284 domain-containing protein</fullName>
    </recommendedName>
</protein>
<dbReference type="InterPro" id="IPR019587">
    <property type="entry name" value="Polyketide_cyclase/dehydratase"/>
</dbReference>
<comment type="caution">
    <text evidence="2">The sequence shown here is derived from an EMBL/GenBank/DDBJ whole genome shotgun (WGS) entry which is preliminary data.</text>
</comment>
<dbReference type="Proteomes" id="UP000233343">
    <property type="component" value="Unassembled WGS sequence"/>
</dbReference>
<dbReference type="Gene3D" id="3.30.530.20">
    <property type="match status" value="1"/>
</dbReference>